<protein>
    <submittedName>
        <fullName evidence="1 3">Uncharacterized protein</fullName>
    </submittedName>
</protein>
<sequence length="119" mass="13953">MVMLNFHKISLRPPWSIFIISQTPKIIFKSNQCHWKANTIIYNFHVYTKSQFKTETCEKDARTRNRGCCQSAAREASKFTRCGELRRTNLREQTRFHSKSPNFINPNLIGNSTYVYSTA</sequence>
<reference evidence="5" key="4">
    <citation type="journal article" date="2018" name="Nat. Plants">
        <title>Whole-genome landscape of Medicago truncatula symbiotic genes.</title>
        <authorList>
            <person name="Pecrix Y."/>
            <person name="Staton S.E."/>
            <person name="Sallet E."/>
            <person name="Lelandais-Briere C."/>
            <person name="Moreau S."/>
            <person name="Carrere S."/>
            <person name="Blein T."/>
            <person name="Jardinaud M.F."/>
            <person name="Latrasse D."/>
            <person name="Zouine M."/>
            <person name="Zahm M."/>
            <person name="Kreplak J."/>
            <person name="Mayjonade B."/>
            <person name="Satge C."/>
            <person name="Perez M."/>
            <person name="Cauet S."/>
            <person name="Marande W."/>
            <person name="Chantry-Darmon C."/>
            <person name="Lopez-Roques C."/>
            <person name="Bouchez O."/>
            <person name="Berard A."/>
            <person name="Debelle F."/>
            <person name="Munos S."/>
            <person name="Bendahmane A."/>
            <person name="Berges H."/>
            <person name="Niebel A."/>
            <person name="Buitink J."/>
            <person name="Frugier F."/>
            <person name="Benhamed M."/>
            <person name="Crespi M."/>
            <person name="Gouzy J."/>
            <person name="Gamas P."/>
        </authorList>
    </citation>
    <scope>NUCLEOTIDE SEQUENCE [LARGE SCALE GENOMIC DNA]</scope>
    <source>
        <strain evidence="5">cv. Jemalong A17</strain>
    </source>
</reference>
<evidence type="ECO:0000313" key="4">
    <source>
        <dbReference type="Proteomes" id="UP000002051"/>
    </source>
</evidence>
<dbReference type="EMBL" id="PSQE01000008">
    <property type="protein sequence ID" value="RHN41294.1"/>
    <property type="molecule type" value="Genomic_DNA"/>
</dbReference>
<accession>A0A072TRC3</accession>
<organism evidence="1 4">
    <name type="scientific">Medicago truncatula</name>
    <name type="common">Barrel medic</name>
    <name type="synonym">Medicago tribuloides</name>
    <dbReference type="NCBI Taxonomy" id="3880"/>
    <lineage>
        <taxon>Eukaryota</taxon>
        <taxon>Viridiplantae</taxon>
        <taxon>Streptophyta</taxon>
        <taxon>Embryophyta</taxon>
        <taxon>Tracheophyta</taxon>
        <taxon>Spermatophyta</taxon>
        <taxon>Magnoliopsida</taxon>
        <taxon>eudicotyledons</taxon>
        <taxon>Gunneridae</taxon>
        <taxon>Pentapetalae</taxon>
        <taxon>rosids</taxon>
        <taxon>fabids</taxon>
        <taxon>Fabales</taxon>
        <taxon>Fabaceae</taxon>
        <taxon>Papilionoideae</taxon>
        <taxon>50 kb inversion clade</taxon>
        <taxon>NPAAA clade</taxon>
        <taxon>Hologalegina</taxon>
        <taxon>IRL clade</taxon>
        <taxon>Trifolieae</taxon>
        <taxon>Medicago</taxon>
    </lineage>
</organism>
<evidence type="ECO:0000313" key="3">
    <source>
        <dbReference type="EnsemblPlants" id="KEH19937"/>
    </source>
</evidence>
<reference evidence="1 4" key="1">
    <citation type="journal article" date="2011" name="Nature">
        <title>The Medicago genome provides insight into the evolution of rhizobial symbioses.</title>
        <authorList>
            <person name="Young N.D."/>
            <person name="Debelle F."/>
            <person name="Oldroyd G.E."/>
            <person name="Geurts R."/>
            <person name="Cannon S.B."/>
            <person name="Udvardi M.K."/>
            <person name="Benedito V.A."/>
            <person name="Mayer K.F."/>
            <person name="Gouzy J."/>
            <person name="Schoof H."/>
            <person name="Van de Peer Y."/>
            <person name="Proost S."/>
            <person name="Cook D.R."/>
            <person name="Meyers B.C."/>
            <person name="Spannagl M."/>
            <person name="Cheung F."/>
            <person name="De Mita S."/>
            <person name="Krishnakumar V."/>
            <person name="Gundlach H."/>
            <person name="Zhou S."/>
            <person name="Mudge J."/>
            <person name="Bharti A.K."/>
            <person name="Murray J.D."/>
            <person name="Naoumkina M.A."/>
            <person name="Rosen B."/>
            <person name="Silverstein K.A."/>
            <person name="Tang H."/>
            <person name="Rombauts S."/>
            <person name="Zhao P.X."/>
            <person name="Zhou P."/>
            <person name="Barbe V."/>
            <person name="Bardou P."/>
            <person name="Bechner M."/>
            <person name="Bellec A."/>
            <person name="Berger A."/>
            <person name="Berges H."/>
            <person name="Bidwell S."/>
            <person name="Bisseling T."/>
            <person name="Choisne N."/>
            <person name="Couloux A."/>
            <person name="Denny R."/>
            <person name="Deshpande S."/>
            <person name="Dai X."/>
            <person name="Doyle J.J."/>
            <person name="Dudez A.M."/>
            <person name="Farmer A.D."/>
            <person name="Fouteau S."/>
            <person name="Franken C."/>
            <person name="Gibelin C."/>
            <person name="Gish J."/>
            <person name="Goldstein S."/>
            <person name="Gonzalez A.J."/>
            <person name="Green P.J."/>
            <person name="Hallab A."/>
            <person name="Hartog M."/>
            <person name="Hua A."/>
            <person name="Humphray S.J."/>
            <person name="Jeong D.H."/>
            <person name="Jing Y."/>
            <person name="Jocker A."/>
            <person name="Kenton S.M."/>
            <person name="Kim D.J."/>
            <person name="Klee K."/>
            <person name="Lai H."/>
            <person name="Lang C."/>
            <person name="Lin S."/>
            <person name="Macmil S.L."/>
            <person name="Magdelenat G."/>
            <person name="Matthews L."/>
            <person name="McCorrison J."/>
            <person name="Monaghan E.L."/>
            <person name="Mun J.H."/>
            <person name="Najar F.Z."/>
            <person name="Nicholson C."/>
            <person name="Noirot C."/>
            <person name="O'Bleness M."/>
            <person name="Paule C.R."/>
            <person name="Poulain J."/>
            <person name="Prion F."/>
            <person name="Qin B."/>
            <person name="Qu C."/>
            <person name="Retzel E.F."/>
            <person name="Riddle C."/>
            <person name="Sallet E."/>
            <person name="Samain S."/>
            <person name="Samson N."/>
            <person name="Sanders I."/>
            <person name="Saurat O."/>
            <person name="Scarpelli C."/>
            <person name="Schiex T."/>
            <person name="Segurens B."/>
            <person name="Severin A.J."/>
            <person name="Sherrier D.J."/>
            <person name="Shi R."/>
            <person name="Sims S."/>
            <person name="Singer S.R."/>
            <person name="Sinharoy S."/>
            <person name="Sterck L."/>
            <person name="Viollet A."/>
            <person name="Wang B.B."/>
            <person name="Wang K."/>
            <person name="Wang M."/>
            <person name="Wang X."/>
            <person name="Warfsmann J."/>
            <person name="Weissenbach J."/>
            <person name="White D.D."/>
            <person name="White J.D."/>
            <person name="Wiley G.B."/>
            <person name="Wincker P."/>
            <person name="Xing Y."/>
            <person name="Yang L."/>
            <person name="Yao Z."/>
            <person name="Ying F."/>
            <person name="Zhai J."/>
            <person name="Zhou L."/>
            <person name="Zuber A."/>
            <person name="Denarie J."/>
            <person name="Dixon R.A."/>
            <person name="May G.D."/>
            <person name="Schwartz D.C."/>
            <person name="Rogers J."/>
            <person name="Quetier F."/>
            <person name="Town C.D."/>
            <person name="Roe B.A."/>
        </authorList>
    </citation>
    <scope>NUCLEOTIDE SEQUENCE [LARGE SCALE GENOMIC DNA]</scope>
    <source>
        <strain evidence="1">A17</strain>
        <strain evidence="3 4">cv. Jemalong A17</strain>
    </source>
</reference>
<keyword evidence="4" id="KW-1185">Reference proteome</keyword>
<reference evidence="1 4" key="2">
    <citation type="journal article" date="2014" name="BMC Genomics">
        <title>An improved genome release (version Mt4.0) for the model legume Medicago truncatula.</title>
        <authorList>
            <person name="Tang H."/>
            <person name="Krishnakumar V."/>
            <person name="Bidwell S."/>
            <person name="Rosen B."/>
            <person name="Chan A."/>
            <person name="Zhou S."/>
            <person name="Gentzbittel L."/>
            <person name="Childs K.L."/>
            <person name="Yandell M."/>
            <person name="Gundlach H."/>
            <person name="Mayer K.F."/>
            <person name="Schwartz D.C."/>
            <person name="Town C.D."/>
        </authorList>
    </citation>
    <scope>GENOME REANNOTATION</scope>
    <source>
        <strain evidence="1">A17</strain>
        <strain evidence="3 4">cv. Jemalong A17</strain>
    </source>
</reference>
<reference evidence="2" key="5">
    <citation type="journal article" date="2018" name="Nat. Plants">
        <title>Whole-genome landscape of Medicago truncatula symbiotic genes.</title>
        <authorList>
            <person name="Pecrix Y."/>
            <person name="Gamas P."/>
            <person name="Carrere S."/>
        </authorList>
    </citation>
    <scope>NUCLEOTIDE SEQUENCE</scope>
    <source>
        <tissue evidence="2">Leaves</tissue>
    </source>
</reference>
<gene>
    <name evidence="1" type="ordered locus">MTR_8g063175</name>
    <name evidence="2" type="ORF">MtrunA17_Chr8g0364571</name>
</gene>
<name>A0A072TRC3_MEDTR</name>
<reference evidence="3" key="3">
    <citation type="submission" date="2015-04" db="UniProtKB">
        <authorList>
            <consortium name="EnsemblPlants"/>
        </authorList>
    </citation>
    <scope>IDENTIFICATION</scope>
    <source>
        <strain evidence="3">cv. Jemalong A17</strain>
    </source>
</reference>
<dbReference type="AlphaFoldDB" id="A0A072TRC3"/>
<evidence type="ECO:0000313" key="5">
    <source>
        <dbReference type="Proteomes" id="UP000265566"/>
    </source>
</evidence>
<dbReference type="HOGENOM" id="CLU_146286_0_0_1"/>
<evidence type="ECO:0000313" key="1">
    <source>
        <dbReference type="EMBL" id="KEH19937.1"/>
    </source>
</evidence>
<dbReference type="Gramene" id="rna47601">
    <property type="protein sequence ID" value="RHN41294.1"/>
    <property type="gene ID" value="gene47601"/>
</dbReference>
<proteinExistence type="predicted"/>
<dbReference type="EMBL" id="CM001224">
    <property type="protein sequence ID" value="KEH19937.1"/>
    <property type="molecule type" value="Genomic_DNA"/>
</dbReference>
<dbReference type="EnsemblPlants" id="KEH19937">
    <property type="protein sequence ID" value="KEH19937"/>
    <property type="gene ID" value="MTR_8g063175"/>
</dbReference>
<dbReference type="Proteomes" id="UP000265566">
    <property type="component" value="Chromosome 8"/>
</dbReference>
<dbReference type="Proteomes" id="UP000002051">
    <property type="component" value="Chromosome 8"/>
</dbReference>
<evidence type="ECO:0000313" key="2">
    <source>
        <dbReference type="EMBL" id="RHN41294.1"/>
    </source>
</evidence>